<dbReference type="InterPro" id="IPR036974">
    <property type="entry name" value="PUA_sf"/>
</dbReference>
<dbReference type="CDD" id="cd04242">
    <property type="entry name" value="AAK_G5K_ProB"/>
    <property type="match status" value="1"/>
</dbReference>
<comment type="caution">
    <text evidence="10">The sequence shown here is derived from an EMBL/GenBank/DDBJ whole genome shotgun (WGS) entry which is preliminary data.</text>
</comment>
<protein>
    <recommendedName>
        <fullName evidence="8">Glutamate 5-kinase</fullName>
        <ecNumber evidence="8">2.7.2.11</ecNumber>
    </recommendedName>
    <alternativeName>
        <fullName evidence="8">Gamma-glutamyl kinase</fullName>
        <shortName evidence="8">GK</shortName>
    </alternativeName>
</protein>
<dbReference type="SMART" id="SM00359">
    <property type="entry name" value="PUA"/>
    <property type="match status" value="1"/>
</dbReference>
<dbReference type="NCBIfam" id="TIGR01027">
    <property type="entry name" value="proB"/>
    <property type="match status" value="1"/>
</dbReference>
<dbReference type="EMBL" id="NIBG01000010">
    <property type="protein sequence ID" value="PAB59007.1"/>
    <property type="molecule type" value="Genomic_DNA"/>
</dbReference>
<dbReference type="UniPathway" id="UPA00098">
    <property type="reaction ID" value="UER00359"/>
</dbReference>
<dbReference type="HAMAP" id="MF_00456">
    <property type="entry name" value="ProB"/>
    <property type="match status" value="1"/>
</dbReference>
<dbReference type="PROSITE" id="PS50890">
    <property type="entry name" value="PUA"/>
    <property type="match status" value="1"/>
</dbReference>
<comment type="catalytic activity">
    <reaction evidence="8">
        <text>L-glutamate + ATP = L-glutamyl 5-phosphate + ADP</text>
        <dbReference type="Rhea" id="RHEA:14877"/>
        <dbReference type="ChEBI" id="CHEBI:29985"/>
        <dbReference type="ChEBI" id="CHEBI:30616"/>
        <dbReference type="ChEBI" id="CHEBI:58274"/>
        <dbReference type="ChEBI" id="CHEBI:456216"/>
        <dbReference type="EC" id="2.7.2.11"/>
    </reaction>
</comment>
<evidence type="ECO:0000313" key="11">
    <source>
        <dbReference type="Proteomes" id="UP000216024"/>
    </source>
</evidence>
<feature type="binding site" evidence="8">
    <location>
        <position position="22"/>
    </location>
    <ligand>
        <name>ATP</name>
        <dbReference type="ChEBI" id="CHEBI:30616"/>
    </ligand>
</feature>
<dbReference type="Proteomes" id="UP000216024">
    <property type="component" value="Unassembled WGS sequence"/>
</dbReference>
<comment type="similarity">
    <text evidence="8">Belongs to the glutamate 5-kinase family.</text>
</comment>
<dbReference type="SUPFAM" id="SSF53633">
    <property type="entry name" value="Carbamate kinase-like"/>
    <property type="match status" value="1"/>
</dbReference>
<dbReference type="PROSITE" id="PS00902">
    <property type="entry name" value="GLUTAMATE_5_KINASE"/>
    <property type="match status" value="1"/>
</dbReference>
<keyword evidence="3 8" id="KW-0641">Proline biosynthesis</keyword>
<dbReference type="InterPro" id="IPR036393">
    <property type="entry name" value="AceGlu_kinase-like_sf"/>
</dbReference>
<dbReference type="InterPro" id="IPR015947">
    <property type="entry name" value="PUA-like_sf"/>
</dbReference>
<dbReference type="GO" id="GO:0055129">
    <property type="term" value="P:L-proline biosynthetic process"/>
    <property type="evidence" value="ECO:0007669"/>
    <property type="project" value="UniProtKB-UniRule"/>
</dbReference>
<dbReference type="SUPFAM" id="SSF88697">
    <property type="entry name" value="PUA domain-like"/>
    <property type="match status" value="1"/>
</dbReference>
<gene>
    <name evidence="8 10" type="primary">proB</name>
    <name evidence="10" type="ORF">CCE28_12555</name>
</gene>
<keyword evidence="2 8" id="KW-0028">Amino-acid biosynthesis</keyword>
<dbReference type="AlphaFoldDB" id="A0A267MHT4"/>
<dbReference type="PRINTS" id="PR00474">
    <property type="entry name" value="GLU5KINASE"/>
</dbReference>
<dbReference type="GO" id="GO:0003723">
    <property type="term" value="F:RNA binding"/>
    <property type="evidence" value="ECO:0007669"/>
    <property type="project" value="InterPro"/>
</dbReference>
<feature type="binding site" evidence="8">
    <location>
        <position position="161"/>
    </location>
    <ligand>
        <name>substrate</name>
    </ligand>
</feature>
<comment type="subcellular location">
    <subcellularLocation>
        <location evidence="8">Cytoplasm</location>
    </subcellularLocation>
</comment>
<dbReference type="Pfam" id="PF00696">
    <property type="entry name" value="AA_kinase"/>
    <property type="match status" value="1"/>
</dbReference>
<evidence type="ECO:0000256" key="7">
    <source>
        <dbReference type="ARBA" id="ARBA00022840"/>
    </source>
</evidence>
<dbReference type="Gene3D" id="2.30.130.10">
    <property type="entry name" value="PUA domain"/>
    <property type="match status" value="1"/>
</dbReference>
<comment type="function">
    <text evidence="8">Catalyzes the transfer of a phosphate group to glutamate to form L-glutamate 5-phosphate.</text>
</comment>
<reference evidence="10 11" key="1">
    <citation type="submission" date="2017-06" db="EMBL/GenBank/DDBJ databases">
        <title>Draft genome sequence of anaerobic fermentative bacterium Anaeromicrobium sediminis DY2726D isolated from West Pacific Ocean sediments.</title>
        <authorList>
            <person name="Zeng X."/>
        </authorList>
    </citation>
    <scope>NUCLEOTIDE SEQUENCE [LARGE SCALE GENOMIC DNA]</scope>
    <source>
        <strain evidence="10 11">DY2726D</strain>
    </source>
</reference>
<keyword evidence="11" id="KW-1185">Reference proteome</keyword>
<evidence type="ECO:0000256" key="5">
    <source>
        <dbReference type="ARBA" id="ARBA00022741"/>
    </source>
</evidence>
<dbReference type="GO" id="GO:0005524">
    <property type="term" value="F:ATP binding"/>
    <property type="evidence" value="ECO:0007669"/>
    <property type="project" value="UniProtKB-KW"/>
</dbReference>
<dbReference type="InterPro" id="IPR001048">
    <property type="entry name" value="Asp/Glu/Uridylate_kinase"/>
</dbReference>
<dbReference type="InterPro" id="IPR019797">
    <property type="entry name" value="Glutamate_5-kinase_CS"/>
</dbReference>
<dbReference type="EC" id="2.7.2.11" evidence="8"/>
<keyword evidence="4 8" id="KW-0808">Transferase</keyword>
<feature type="binding site" evidence="8">
    <location>
        <begin position="223"/>
        <end position="229"/>
    </location>
    <ligand>
        <name>ATP</name>
        <dbReference type="ChEBI" id="CHEBI:30616"/>
    </ligand>
</feature>
<dbReference type="InterPro" id="IPR005715">
    <property type="entry name" value="Glu_5kinase/COase_Synthase"/>
</dbReference>
<sequence length="382" mass="41663">MTESEVKSKELHISNIKRIVVKVGTSTLTHSTGLLNLSRIENIVRQLADIHNRGVEVVLVTSGAIGAGVGKLGLDERPKTIPEKQAAAAIGQGVLLHMYSKFFSEYGKITGQILLTRDDMADRNRFLNASNTFTALLDKGVIPVVNENDATVVDEIKFGDNDTLSAMVASLVNADLLVLLTDIDGLYDSNPKENKDAKRIEYVGKIDESIDHMAKGAGSKLGTGGMITKIKACKIASFSGVCTVIANGSEDNILNKIMDGEEVGTFFQKTEETLKAKKHWMAFVTNPTNKIYIDDGAQRALLENRKSLLPAGIVKVDGQFGKGEVLAIFNMNNEEIAHGVTNYNSTHIDMIKGIDSSEIERILGYKDYDEVIHANNLVVLRK</sequence>
<proteinExistence type="inferred from homology"/>
<organism evidence="10 11">
    <name type="scientific">Anaeromicrobium sediminis</name>
    <dbReference type="NCBI Taxonomy" id="1478221"/>
    <lineage>
        <taxon>Bacteria</taxon>
        <taxon>Bacillati</taxon>
        <taxon>Bacillota</taxon>
        <taxon>Clostridia</taxon>
        <taxon>Peptostreptococcales</taxon>
        <taxon>Thermotaleaceae</taxon>
        <taxon>Anaeromicrobium</taxon>
    </lineage>
</organism>
<evidence type="ECO:0000256" key="2">
    <source>
        <dbReference type="ARBA" id="ARBA00022605"/>
    </source>
</evidence>
<dbReference type="Pfam" id="PF01472">
    <property type="entry name" value="PUA"/>
    <property type="match status" value="1"/>
</dbReference>
<dbReference type="PANTHER" id="PTHR43654">
    <property type="entry name" value="GLUTAMATE 5-KINASE"/>
    <property type="match status" value="1"/>
</dbReference>
<dbReference type="CDD" id="cd21157">
    <property type="entry name" value="PUA_G5K"/>
    <property type="match status" value="1"/>
</dbReference>
<accession>A0A267MHT4</accession>
<dbReference type="InterPro" id="IPR001057">
    <property type="entry name" value="Glu/AcGlu_kinase"/>
</dbReference>
<dbReference type="InterPro" id="IPR041739">
    <property type="entry name" value="G5K_ProB"/>
</dbReference>
<name>A0A267MHT4_9FIRM</name>
<feature type="binding site" evidence="8">
    <location>
        <position position="62"/>
    </location>
    <ligand>
        <name>substrate</name>
    </ligand>
</feature>
<keyword evidence="5 8" id="KW-0547">Nucleotide-binding</keyword>
<evidence type="ECO:0000256" key="1">
    <source>
        <dbReference type="ARBA" id="ARBA00022490"/>
    </source>
</evidence>
<evidence type="ECO:0000259" key="9">
    <source>
        <dbReference type="SMART" id="SM00359"/>
    </source>
</evidence>
<evidence type="ECO:0000256" key="8">
    <source>
        <dbReference type="HAMAP-Rule" id="MF_00456"/>
    </source>
</evidence>
<comment type="pathway">
    <text evidence="8">Amino-acid biosynthesis; L-proline biosynthesis; L-glutamate 5-semialdehyde from L-glutamate: step 1/2.</text>
</comment>
<dbReference type="PIRSF" id="PIRSF000729">
    <property type="entry name" value="GK"/>
    <property type="match status" value="1"/>
</dbReference>
<evidence type="ECO:0000256" key="4">
    <source>
        <dbReference type="ARBA" id="ARBA00022679"/>
    </source>
</evidence>
<dbReference type="GO" id="GO:0004349">
    <property type="term" value="F:glutamate 5-kinase activity"/>
    <property type="evidence" value="ECO:0007669"/>
    <property type="project" value="UniProtKB-UniRule"/>
</dbReference>
<evidence type="ECO:0000313" key="10">
    <source>
        <dbReference type="EMBL" id="PAB59007.1"/>
    </source>
</evidence>
<feature type="binding site" evidence="8">
    <location>
        <position position="149"/>
    </location>
    <ligand>
        <name>substrate</name>
    </ligand>
</feature>
<dbReference type="Gene3D" id="3.40.1160.10">
    <property type="entry name" value="Acetylglutamate kinase-like"/>
    <property type="match status" value="1"/>
</dbReference>
<dbReference type="GO" id="GO:0005829">
    <property type="term" value="C:cytosol"/>
    <property type="evidence" value="ECO:0007669"/>
    <property type="project" value="TreeGrafter"/>
</dbReference>
<keyword evidence="6 8" id="KW-0418">Kinase</keyword>
<keyword evidence="7 8" id="KW-0067">ATP-binding</keyword>
<dbReference type="FunFam" id="3.40.1160.10:FF:000018">
    <property type="entry name" value="Glutamate 5-kinase"/>
    <property type="match status" value="1"/>
</dbReference>
<dbReference type="PANTHER" id="PTHR43654:SF1">
    <property type="entry name" value="ISOPENTENYL PHOSPHATE KINASE"/>
    <property type="match status" value="1"/>
</dbReference>
<evidence type="ECO:0000256" key="3">
    <source>
        <dbReference type="ARBA" id="ARBA00022650"/>
    </source>
</evidence>
<feature type="binding site" evidence="8">
    <location>
        <begin position="181"/>
        <end position="182"/>
    </location>
    <ligand>
        <name>ATP</name>
        <dbReference type="ChEBI" id="CHEBI:30616"/>
    </ligand>
</feature>
<dbReference type="OrthoDB" id="9804434at2"/>
<feature type="domain" description="PUA" evidence="9">
    <location>
        <begin position="289"/>
        <end position="372"/>
    </location>
</feature>
<dbReference type="FunFam" id="2.30.130.10:FF:000007">
    <property type="entry name" value="Glutamate 5-kinase"/>
    <property type="match status" value="1"/>
</dbReference>
<keyword evidence="1 8" id="KW-0963">Cytoplasm</keyword>
<dbReference type="InterPro" id="IPR011529">
    <property type="entry name" value="Glu_5kinase"/>
</dbReference>
<dbReference type="InterPro" id="IPR002478">
    <property type="entry name" value="PUA"/>
</dbReference>
<evidence type="ECO:0000256" key="6">
    <source>
        <dbReference type="ARBA" id="ARBA00022777"/>
    </source>
</evidence>